<organism evidence="1 2">
    <name type="scientific">Juglans regia</name>
    <name type="common">English walnut</name>
    <dbReference type="NCBI Taxonomy" id="51240"/>
    <lineage>
        <taxon>Eukaryota</taxon>
        <taxon>Viridiplantae</taxon>
        <taxon>Streptophyta</taxon>
        <taxon>Embryophyta</taxon>
        <taxon>Tracheophyta</taxon>
        <taxon>Spermatophyta</taxon>
        <taxon>Magnoliopsida</taxon>
        <taxon>eudicotyledons</taxon>
        <taxon>Gunneridae</taxon>
        <taxon>Pentapetalae</taxon>
        <taxon>rosids</taxon>
        <taxon>fabids</taxon>
        <taxon>Fagales</taxon>
        <taxon>Juglandaceae</taxon>
        <taxon>Juglans</taxon>
    </lineage>
</organism>
<evidence type="ECO:0000313" key="1">
    <source>
        <dbReference type="Proteomes" id="UP000235220"/>
    </source>
</evidence>
<dbReference type="Pfam" id="PF07795">
    <property type="entry name" value="DUF1635"/>
    <property type="match status" value="1"/>
</dbReference>
<dbReference type="GeneID" id="109021959"/>
<dbReference type="FunCoup" id="A0A2I4HVT5">
    <property type="interactions" value="1140"/>
</dbReference>
<sequence>MEDLGSLWSYQESMDELKQKLFYTTVELESLKMEANEEIRKNKEYVKNLLNLLKIATQERDEARAQLRKLLSKLLPSSPSELLNIFPHFQTESPLIIPTKANSSITESNSLSETYNHQSHGSSPVDSFFDAVSSPDFSNINVADSSNISFLNQPSVQKYNGSMSTGIASSQINPASDVIDNLVKGKDLPTKGKLLQAVMEAGPLLQTIIVAGPLPRWRNPPPLQPFKIPPVSIECHETAMINFKSAPNESSMVHKPLNSSSSPVMSRGSSQTCSASVLNFADDLSSSCLNNPRLLTSCASFNNYVPAAKRQRFQ</sequence>
<evidence type="ECO:0000313" key="2">
    <source>
        <dbReference type="RefSeq" id="XP_018860259.1"/>
    </source>
</evidence>
<dbReference type="KEGG" id="jre:109021959"/>
<name>A0A2I4HVT5_JUGRE</name>
<accession>A0A2I4HVT5</accession>
<dbReference type="PANTHER" id="PTHR33431:SF12">
    <property type="entry name" value="HIGH MOBILITY GROUP BOX PROTEIN, PUTATIVE (DUF1635)-RELATED"/>
    <property type="match status" value="1"/>
</dbReference>
<dbReference type="OrthoDB" id="778241at2759"/>
<protein>
    <submittedName>
        <fullName evidence="2">Uncharacterized protein LOC109021959</fullName>
    </submittedName>
</protein>
<reference evidence="2" key="1">
    <citation type="submission" date="2025-08" db="UniProtKB">
        <authorList>
            <consortium name="RefSeq"/>
        </authorList>
    </citation>
    <scope>IDENTIFICATION</scope>
    <source>
        <tissue evidence="2">Leaves</tissue>
    </source>
</reference>
<dbReference type="Gramene" id="Jr05_08930_p1">
    <property type="protein sequence ID" value="cds.Jr05_08930_p1"/>
    <property type="gene ID" value="Jr05_08930"/>
</dbReference>
<keyword evidence="1" id="KW-1185">Reference proteome</keyword>
<proteinExistence type="predicted"/>
<dbReference type="InterPro" id="IPR012862">
    <property type="entry name" value="DUF1635"/>
</dbReference>
<dbReference type="RefSeq" id="XP_018860259.1">
    <property type="nucleotide sequence ID" value="XM_019004714.2"/>
</dbReference>
<dbReference type="AlphaFoldDB" id="A0A2I4HVT5"/>
<gene>
    <name evidence="2" type="primary">LOC109021959</name>
</gene>
<dbReference type="STRING" id="51240.A0A2I4HVT5"/>
<dbReference type="PANTHER" id="PTHR33431">
    <property type="entry name" value="ENABLED-LIKE PROTEIN (DUF1635)"/>
    <property type="match status" value="1"/>
</dbReference>
<dbReference type="Proteomes" id="UP000235220">
    <property type="component" value="Chromosome 5"/>
</dbReference>